<feature type="transmembrane region" description="Helical" evidence="8">
    <location>
        <begin position="172"/>
        <end position="188"/>
    </location>
</feature>
<dbReference type="Proteomes" id="UP000315901">
    <property type="component" value="Unassembled WGS sequence"/>
</dbReference>
<keyword evidence="4" id="KW-1003">Cell membrane</keyword>
<evidence type="ECO:0000256" key="1">
    <source>
        <dbReference type="ARBA" id="ARBA00004651"/>
    </source>
</evidence>
<gene>
    <name evidence="9" type="ORF">FJM67_13015</name>
</gene>
<dbReference type="AlphaFoldDB" id="A0A501WIZ9"/>
<evidence type="ECO:0000256" key="8">
    <source>
        <dbReference type="SAM" id="Phobius"/>
    </source>
</evidence>
<keyword evidence="5 8" id="KW-0812">Transmembrane</keyword>
<dbReference type="GO" id="GO:0005886">
    <property type="term" value="C:plasma membrane"/>
    <property type="evidence" value="ECO:0007669"/>
    <property type="project" value="UniProtKB-SubCell"/>
</dbReference>
<dbReference type="InterPro" id="IPR004776">
    <property type="entry name" value="Mem_transp_PIN-like"/>
</dbReference>
<dbReference type="InterPro" id="IPR038770">
    <property type="entry name" value="Na+/solute_symporter_sf"/>
</dbReference>
<feature type="transmembrane region" description="Helical" evidence="8">
    <location>
        <begin position="40"/>
        <end position="59"/>
    </location>
</feature>
<keyword evidence="3" id="KW-0813">Transport</keyword>
<dbReference type="Gene3D" id="1.20.1530.20">
    <property type="match status" value="1"/>
</dbReference>
<dbReference type="EMBL" id="VFRR01000029">
    <property type="protein sequence ID" value="TPE48752.1"/>
    <property type="molecule type" value="Genomic_DNA"/>
</dbReference>
<dbReference type="OrthoDB" id="9786439at2"/>
<sequence length="315" mass="33698">MEFYKAFSFATTVTAPIFLLLVLGVLLRRFQLIDEHFSHVASRLVFNVALPVMLFMSVLKVDLTNHDHYAVTLLGLLATIALYFTYEFLTPKLISNRTDRGIVIQGAFRSNMGIIGLAFCFNAFGPDVAGVASLYLGAVTVLYNVLSVITLNRSLNSDSSPLVAIKNIARNPLIIAILLAYLLSYLDIKPPAIILTTGSYLGQMTLPLALLCAGATLNFKVDKHSLNATFVATLGKLLVSPIVVTGSGFLLGFRGQELGVLFLMSSSPTAAASYVMAKAYGGNASLAANIIALTTILSIAFISLGILLLRSAGLI</sequence>
<keyword evidence="7 8" id="KW-0472">Membrane</keyword>
<evidence type="ECO:0000256" key="3">
    <source>
        <dbReference type="ARBA" id="ARBA00022448"/>
    </source>
</evidence>
<feature type="transmembrane region" description="Helical" evidence="8">
    <location>
        <begin position="130"/>
        <end position="151"/>
    </location>
</feature>
<evidence type="ECO:0000313" key="9">
    <source>
        <dbReference type="EMBL" id="TPE48752.1"/>
    </source>
</evidence>
<feature type="transmembrane region" description="Helical" evidence="8">
    <location>
        <begin position="258"/>
        <end position="277"/>
    </location>
</feature>
<feature type="transmembrane region" description="Helical" evidence="8">
    <location>
        <begin position="101"/>
        <end position="124"/>
    </location>
</feature>
<accession>A0A501WIZ9</accession>
<dbReference type="GO" id="GO:0055085">
    <property type="term" value="P:transmembrane transport"/>
    <property type="evidence" value="ECO:0007669"/>
    <property type="project" value="InterPro"/>
</dbReference>
<comment type="similarity">
    <text evidence="2">Belongs to the auxin efflux carrier (TC 2.A.69) family.</text>
</comment>
<feature type="transmembrane region" description="Helical" evidence="8">
    <location>
        <begin position="71"/>
        <end position="89"/>
    </location>
</feature>
<reference evidence="9 10" key="1">
    <citation type="submission" date="2019-06" db="EMBL/GenBank/DDBJ databases">
        <title>A novel bacterium of genus Marinomonas, isolated from coastal sand.</title>
        <authorList>
            <person name="Huang H."/>
            <person name="Mo K."/>
            <person name="Hu Y."/>
        </authorList>
    </citation>
    <scope>NUCLEOTIDE SEQUENCE [LARGE SCALE GENOMIC DNA]</scope>
    <source>
        <strain evidence="9 10">HB171799</strain>
    </source>
</reference>
<evidence type="ECO:0000256" key="2">
    <source>
        <dbReference type="ARBA" id="ARBA00010145"/>
    </source>
</evidence>
<evidence type="ECO:0000256" key="6">
    <source>
        <dbReference type="ARBA" id="ARBA00022989"/>
    </source>
</evidence>
<evidence type="ECO:0000256" key="5">
    <source>
        <dbReference type="ARBA" id="ARBA00022692"/>
    </source>
</evidence>
<comment type="subcellular location">
    <subcellularLocation>
        <location evidence="1">Cell membrane</location>
        <topology evidence="1">Multi-pass membrane protein</topology>
    </subcellularLocation>
</comment>
<name>A0A501WIZ9_9GAMM</name>
<evidence type="ECO:0000256" key="4">
    <source>
        <dbReference type="ARBA" id="ARBA00022475"/>
    </source>
</evidence>
<dbReference type="PANTHER" id="PTHR36838:SF4">
    <property type="entry name" value="AUXIN EFFLUX CARRIER FAMILY PROTEIN"/>
    <property type="match status" value="1"/>
</dbReference>
<feature type="transmembrane region" description="Helical" evidence="8">
    <location>
        <begin position="6"/>
        <end position="28"/>
    </location>
</feature>
<protein>
    <submittedName>
        <fullName evidence="9">AEC family transporter</fullName>
    </submittedName>
</protein>
<evidence type="ECO:0000313" key="10">
    <source>
        <dbReference type="Proteomes" id="UP000315901"/>
    </source>
</evidence>
<dbReference type="RefSeq" id="WP_140589942.1">
    <property type="nucleotide sequence ID" value="NZ_VFRR01000029.1"/>
</dbReference>
<organism evidence="9 10">
    <name type="scientific">Maribrevibacterium harenarium</name>
    <dbReference type="NCBI Taxonomy" id="2589817"/>
    <lineage>
        <taxon>Bacteria</taxon>
        <taxon>Pseudomonadati</taxon>
        <taxon>Pseudomonadota</taxon>
        <taxon>Gammaproteobacteria</taxon>
        <taxon>Oceanospirillales</taxon>
        <taxon>Oceanospirillaceae</taxon>
        <taxon>Maribrevibacterium</taxon>
    </lineage>
</organism>
<feature type="transmembrane region" description="Helical" evidence="8">
    <location>
        <begin position="231"/>
        <end position="252"/>
    </location>
</feature>
<dbReference type="PANTHER" id="PTHR36838">
    <property type="entry name" value="AUXIN EFFLUX CARRIER FAMILY PROTEIN"/>
    <property type="match status" value="1"/>
</dbReference>
<comment type="caution">
    <text evidence="9">The sequence shown here is derived from an EMBL/GenBank/DDBJ whole genome shotgun (WGS) entry which is preliminary data.</text>
</comment>
<keyword evidence="6 8" id="KW-1133">Transmembrane helix</keyword>
<evidence type="ECO:0000256" key="7">
    <source>
        <dbReference type="ARBA" id="ARBA00023136"/>
    </source>
</evidence>
<feature type="transmembrane region" description="Helical" evidence="8">
    <location>
        <begin position="286"/>
        <end position="309"/>
    </location>
</feature>
<keyword evidence="10" id="KW-1185">Reference proteome</keyword>
<proteinExistence type="inferred from homology"/>
<dbReference type="Pfam" id="PF03547">
    <property type="entry name" value="Mem_trans"/>
    <property type="match status" value="1"/>
</dbReference>